<evidence type="ECO:0000259" key="10">
    <source>
        <dbReference type="PROSITE" id="PS50217"/>
    </source>
</evidence>
<evidence type="ECO:0000256" key="1">
    <source>
        <dbReference type="ARBA" id="ARBA00004123"/>
    </source>
</evidence>
<evidence type="ECO:0000259" key="11">
    <source>
        <dbReference type="PROSITE" id="PS51806"/>
    </source>
</evidence>
<keyword evidence="5" id="KW-0238">DNA-binding</keyword>
<keyword evidence="13" id="KW-1185">Reference proteome</keyword>
<evidence type="ECO:0000256" key="8">
    <source>
        <dbReference type="SAM" id="Coils"/>
    </source>
</evidence>
<dbReference type="Proteomes" id="UP000032180">
    <property type="component" value="Chromosome 8"/>
</dbReference>
<dbReference type="InterPro" id="IPR025422">
    <property type="entry name" value="TGA_domain"/>
</dbReference>
<dbReference type="Gene3D" id="1.20.5.170">
    <property type="match status" value="1"/>
</dbReference>
<keyword evidence="3" id="KW-0611">Plant defense</keyword>
<dbReference type="PROSITE" id="PS51806">
    <property type="entry name" value="DOG1"/>
    <property type="match status" value="1"/>
</dbReference>
<dbReference type="FunFam" id="1.20.5.170:FF:000019">
    <property type="entry name" value="BZIP family transcription factor"/>
    <property type="match status" value="1"/>
</dbReference>
<name>A0A0D9X4Y5_9ORYZ</name>
<dbReference type="PANTHER" id="PTHR45693:SF31">
    <property type="entry name" value="TRANSCRIPTION FACTOR TGAL10"/>
    <property type="match status" value="1"/>
</dbReference>
<dbReference type="GO" id="GO:0006351">
    <property type="term" value="P:DNA-templated transcription"/>
    <property type="evidence" value="ECO:0007669"/>
    <property type="project" value="InterPro"/>
</dbReference>
<keyword evidence="7" id="KW-0539">Nucleus</keyword>
<dbReference type="AlphaFoldDB" id="A0A0D9X4Y5"/>
<feature type="domain" description="BZIP" evidence="10">
    <location>
        <begin position="113"/>
        <end position="148"/>
    </location>
</feature>
<dbReference type="Pfam" id="PF14144">
    <property type="entry name" value="DOG1"/>
    <property type="match status" value="1"/>
</dbReference>
<evidence type="ECO:0000256" key="6">
    <source>
        <dbReference type="ARBA" id="ARBA00023163"/>
    </source>
</evidence>
<dbReference type="SMART" id="SM00338">
    <property type="entry name" value="BRLZ"/>
    <property type="match status" value="1"/>
</dbReference>
<dbReference type="SUPFAM" id="SSF57959">
    <property type="entry name" value="Leucine zipper domain"/>
    <property type="match status" value="1"/>
</dbReference>
<comment type="subcellular location">
    <subcellularLocation>
        <location evidence="1">Nucleus</location>
    </subcellularLocation>
</comment>
<sequence length="424" mass="46048">MTSAPAAQFAAAPAPAAMGIYERRHPPLAAGVWGDPFLLRQHDAGTSNGAMAMQAAAASLPAAAPPPATLAEPKFESQVVALPLQPVDKDDALLQEGQRLSPDSFEHEPSRPRDKIQRRLAQNREAARKSRLRKKAYIQNLETSRMKLAHLEHEITRARQQGVYINSSSKHSSLPSPIDSGVAAFELEYAHWVDEQKKQTEDLRAAIHSGASDTHLQILVESGLDHYDKLFKSKSAAAKRDVFFVMSGVWRTPAERFFLWISGFRPSDVLAVVAPCLQEDAAAVDERQAAEVEGLRQKARHLEDALSQGMEKLKQTLADSILADAVLASGDGDGDESPPDSFSGGGGGGGDGGYMARMGSAVGRLNTLVDFIDHADHLRLETLQNMYRILGPRQAARGLLALGDYCQRLRALSSLWAARPREPA</sequence>
<dbReference type="InterPro" id="IPR046347">
    <property type="entry name" value="bZIP_sf"/>
</dbReference>
<dbReference type="Gramene" id="LPERR08G04500.1">
    <property type="protein sequence ID" value="LPERR08G04500.1"/>
    <property type="gene ID" value="LPERR08G04500"/>
</dbReference>
<dbReference type="GO" id="GO:0043565">
    <property type="term" value="F:sequence-specific DNA binding"/>
    <property type="evidence" value="ECO:0007669"/>
    <property type="project" value="InterPro"/>
</dbReference>
<dbReference type="PROSITE" id="PS50217">
    <property type="entry name" value="BZIP"/>
    <property type="match status" value="1"/>
</dbReference>
<evidence type="ECO:0000256" key="3">
    <source>
        <dbReference type="ARBA" id="ARBA00022821"/>
    </source>
</evidence>
<dbReference type="GO" id="GO:0005634">
    <property type="term" value="C:nucleus"/>
    <property type="evidence" value="ECO:0007669"/>
    <property type="project" value="UniProtKB-SubCell"/>
</dbReference>
<evidence type="ECO:0000313" key="12">
    <source>
        <dbReference type="EnsemblPlants" id="LPERR08G04500.1"/>
    </source>
</evidence>
<dbReference type="GO" id="GO:0006952">
    <property type="term" value="P:defense response"/>
    <property type="evidence" value="ECO:0007669"/>
    <property type="project" value="UniProtKB-KW"/>
</dbReference>
<dbReference type="GO" id="GO:0045893">
    <property type="term" value="P:positive regulation of DNA-templated transcription"/>
    <property type="evidence" value="ECO:0007669"/>
    <property type="project" value="UniProtKB-ARBA"/>
</dbReference>
<keyword evidence="4" id="KW-0805">Transcription regulation</keyword>
<protein>
    <recommendedName>
        <fullName evidence="14">DOG1 domain-containing protein</fullName>
    </recommendedName>
</protein>
<evidence type="ECO:0000256" key="7">
    <source>
        <dbReference type="ARBA" id="ARBA00023242"/>
    </source>
</evidence>
<keyword evidence="8" id="KW-0175">Coiled coil</keyword>
<reference evidence="13" key="2">
    <citation type="submission" date="2013-12" db="EMBL/GenBank/DDBJ databases">
        <authorList>
            <person name="Yu Y."/>
            <person name="Lee S."/>
            <person name="de Baynast K."/>
            <person name="Wissotski M."/>
            <person name="Liu L."/>
            <person name="Talag J."/>
            <person name="Goicoechea J."/>
            <person name="Angelova A."/>
            <person name="Jetty R."/>
            <person name="Kudrna D."/>
            <person name="Golser W."/>
            <person name="Rivera L."/>
            <person name="Zhang J."/>
            <person name="Wing R."/>
        </authorList>
    </citation>
    <scope>NUCLEOTIDE SEQUENCE</scope>
</reference>
<dbReference type="GO" id="GO:0003700">
    <property type="term" value="F:DNA-binding transcription factor activity"/>
    <property type="evidence" value="ECO:0007669"/>
    <property type="project" value="InterPro"/>
</dbReference>
<feature type="domain" description="DOG1" evidence="11">
    <location>
        <begin position="182"/>
        <end position="419"/>
    </location>
</feature>
<evidence type="ECO:0000256" key="5">
    <source>
        <dbReference type="ARBA" id="ARBA00023125"/>
    </source>
</evidence>
<accession>A0A0D9X4Y5</accession>
<evidence type="ECO:0000313" key="13">
    <source>
        <dbReference type="Proteomes" id="UP000032180"/>
    </source>
</evidence>
<feature type="region of interest" description="Disordered" evidence="9">
    <location>
        <begin position="328"/>
        <end position="350"/>
    </location>
</feature>
<dbReference type="InterPro" id="IPR004827">
    <property type="entry name" value="bZIP"/>
</dbReference>
<comment type="similarity">
    <text evidence="2">Belongs to the bZIP family.</text>
</comment>
<dbReference type="HOGENOM" id="CLU_024782_1_0_1"/>
<dbReference type="eggNOG" id="ENOG502QS1H">
    <property type="taxonomic scope" value="Eukaryota"/>
</dbReference>
<dbReference type="PANTHER" id="PTHR45693">
    <property type="entry name" value="TRANSCRIPTION FACTOR TGA9"/>
    <property type="match status" value="1"/>
</dbReference>
<organism evidence="12 13">
    <name type="scientific">Leersia perrieri</name>
    <dbReference type="NCBI Taxonomy" id="77586"/>
    <lineage>
        <taxon>Eukaryota</taxon>
        <taxon>Viridiplantae</taxon>
        <taxon>Streptophyta</taxon>
        <taxon>Embryophyta</taxon>
        <taxon>Tracheophyta</taxon>
        <taxon>Spermatophyta</taxon>
        <taxon>Magnoliopsida</taxon>
        <taxon>Liliopsida</taxon>
        <taxon>Poales</taxon>
        <taxon>Poaceae</taxon>
        <taxon>BOP clade</taxon>
        <taxon>Oryzoideae</taxon>
        <taxon>Oryzeae</taxon>
        <taxon>Oryzinae</taxon>
        <taxon>Leersia</taxon>
    </lineage>
</organism>
<dbReference type="EnsemblPlants" id="LPERR08G04500.1">
    <property type="protein sequence ID" value="LPERR08G04500.1"/>
    <property type="gene ID" value="LPERR08G04500"/>
</dbReference>
<evidence type="ECO:0000256" key="4">
    <source>
        <dbReference type="ARBA" id="ARBA00023015"/>
    </source>
</evidence>
<dbReference type="PROSITE" id="PS00036">
    <property type="entry name" value="BZIP_BASIC"/>
    <property type="match status" value="1"/>
</dbReference>
<evidence type="ECO:0000256" key="2">
    <source>
        <dbReference type="ARBA" id="ARBA00007163"/>
    </source>
</evidence>
<dbReference type="Pfam" id="PF00170">
    <property type="entry name" value="bZIP_1"/>
    <property type="match status" value="1"/>
</dbReference>
<dbReference type="STRING" id="77586.A0A0D9X4Y5"/>
<reference evidence="12" key="3">
    <citation type="submission" date="2015-04" db="UniProtKB">
        <authorList>
            <consortium name="EnsemblPlants"/>
        </authorList>
    </citation>
    <scope>IDENTIFICATION</scope>
</reference>
<reference evidence="12 13" key="1">
    <citation type="submission" date="2012-08" db="EMBL/GenBank/DDBJ databases">
        <title>Oryza genome evolution.</title>
        <authorList>
            <person name="Wing R.A."/>
        </authorList>
    </citation>
    <scope>NUCLEOTIDE SEQUENCE</scope>
</reference>
<keyword evidence="6" id="KW-0804">Transcription</keyword>
<evidence type="ECO:0008006" key="14">
    <source>
        <dbReference type="Google" id="ProtNLM"/>
    </source>
</evidence>
<evidence type="ECO:0000256" key="9">
    <source>
        <dbReference type="SAM" id="MobiDB-lite"/>
    </source>
</evidence>
<feature type="coiled-coil region" evidence="8">
    <location>
        <begin position="134"/>
        <end position="161"/>
    </location>
</feature>
<proteinExistence type="inferred from homology"/>